<gene>
    <name evidence="3" type="ORF">AAP_01689</name>
</gene>
<sequence>MARVGRRKTGQRDNGRARQSRRKKSSHRGRITGGRGMSPRPLIHPRRGASLSAESLLRLSNHVAEDQATVLDETGQGSERIRLETEGAPAGYVFVPKGNPYVTKHCRLKTIEQGRTLYTNARQNNTLGLYVPAAIACAVYAQEEATRAERAEAVEKKDTRDARKYRDLLLKAYPSIPAEDVSRILSHAFLKGSGRVGRSSTVRGGEEVKLRLAVEAHIRHVHTEYESLLCSGVPRNKAREQVGSAVKRIRDEWAGLQIPDSDIAKQPREPEVIVIDSDSSDLEILSN</sequence>
<name>A0A168BEG2_9EURO</name>
<dbReference type="Proteomes" id="UP000242877">
    <property type="component" value="Unassembled WGS sequence"/>
</dbReference>
<comment type="caution">
    <text evidence="3">The sequence shown here is derived from an EMBL/GenBank/DDBJ whole genome shotgun (WGS) entry which is preliminary data.</text>
</comment>
<organism evidence="3 4">
    <name type="scientific">Ascosphaera apis ARSEF 7405</name>
    <dbReference type="NCBI Taxonomy" id="392613"/>
    <lineage>
        <taxon>Eukaryota</taxon>
        <taxon>Fungi</taxon>
        <taxon>Dikarya</taxon>
        <taxon>Ascomycota</taxon>
        <taxon>Pezizomycotina</taxon>
        <taxon>Eurotiomycetes</taxon>
        <taxon>Eurotiomycetidae</taxon>
        <taxon>Onygenales</taxon>
        <taxon>Ascosphaeraceae</taxon>
        <taxon>Ascosphaera</taxon>
    </lineage>
</organism>
<evidence type="ECO:0000313" key="3">
    <source>
        <dbReference type="EMBL" id="KZZ95201.1"/>
    </source>
</evidence>
<feature type="domain" description="DUF2293" evidence="2">
    <location>
        <begin position="169"/>
        <end position="253"/>
    </location>
</feature>
<dbReference type="PANTHER" id="PTHR38113:SF2">
    <property type="entry name" value="DUF2293 DOMAIN-CONTAINING PROTEIN"/>
    <property type="match status" value="1"/>
</dbReference>
<evidence type="ECO:0000256" key="1">
    <source>
        <dbReference type="SAM" id="MobiDB-lite"/>
    </source>
</evidence>
<reference evidence="3 4" key="1">
    <citation type="journal article" date="2016" name="Genome Biol. Evol.">
        <title>Divergent and convergent evolution of fungal pathogenicity.</title>
        <authorList>
            <person name="Shang Y."/>
            <person name="Xiao G."/>
            <person name="Zheng P."/>
            <person name="Cen K."/>
            <person name="Zhan S."/>
            <person name="Wang C."/>
        </authorList>
    </citation>
    <scope>NUCLEOTIDE SEQUENCE [LARGE SCALE GENOMIC DNA]</scope>
    <source>
        <strain evidence="3 4">ARSEF 7405</strain>
    </source>
</reference>
<dbReference type="Pfam" id="PF10056">
    <property type="entry name" value="DUF2293"/>
    <property type="match status" value="1"/>
</dbReference>
<accession>A0A168BEG2</accession>
<dbReference type="AlphaFoldDB" id="A0A168BEG2"/>
<evidence type="ECO:0000259" key="2">
    <source>
        <dbReference type="Pfam" id="PF10056"/>
    </source>
</evidence>
<evidence type="ECO:0000313" key="4">
    <source>
        <dbReference type="Proteomes" id="UP000242877"/>
    </source>
</evidence>
<proteinExistence type="predicted"/>
<protein>
    <recommendedName>
        <fullName evidence="2">DUF2293 domain-containing protein</fullName>
    </recommendedName>
</protein>
<dbReference type="OrthoDB" id="5381833at2759"/>
<dbReference type="InterPro" id="IPR018744">
    <property type="entry name" value="DUF2293"/>
</dbReference>
<keyword evidence="4" id="KW-1185">Reference proteome</keyword>
<dbReference type="EMBL" id="AZGZ01000005">
    <property type="protein sequence ID" value="KZZ95201.1"/>
    <property type="molecule type" value="Genomic_DNA"/>
</dbReference>
<feature type="region of interest" description="Disordered" evidence="1">
    <location>
        <begin position="1"/>
        <end position="45"/>
    </location>
</feature>
<dbReference type="PANTHER" id="PTHR38113">
    <property type="match status" value="1"/>
</dbReference>
<dbReference type="VEuPathDB" id="FungiDB:AAP_01689"/>
<feature type="compositionally biased region" description="Basic residues" evidence="1">
    <location>
        <begin position="18"/>
        <end position="30"/>
    </location>
</feature>